<reference evidence="4" key="1">
    <citation type="submission" date="2016-11" db="EMBL/GenBank/DDBJ databases">
        <authorList>
            <person name="Varghese N."/>
            <person name="Submissions S."/>
        </authorList>
    </citation>
    <scope>NUCLEOTIDE SEQUENCE [LARGE SCALE GENOMIC DNA]</scope>
    <source>
        <strain evidence="4">DSM 17456</strain>
    </source>
</reference>
<evidence type="ECO:0008006" key="5">
    <source>
        <dbReference type="Google" id="ProtNLM"/>
    </source>
</evidence>
<name>A0A1N6ECW0_9BACT</name>
<gene>
    <name evidence="3" type="ORF">SAMN02745161_0895</name>
</gene>
<evidence type="ECO:0000313" key="4">
    <source>
        <dbReference type="Proteomes" id="UP000184694"/>
    </source>
</evidence>
<protein>
    <recommendedName>
        <fullName evidence="5">Pentapeptide MXKDX repeat protein</fullName>
    </recommendedName>
</protein>
<feature type="chain" id="PRO_5012884596" description="Pentapeptide MXKDX repeat protein" evidence="2">
    <location>
        <begin position="24"/>
        <end position="104"/>
    </location>
</feature>
<keyword evidence="2" id="KW-0732">Signal</keyword>
<dbReference type="AlphaFoldDB" id="A0A1N6ECW0"/>
<dbReference type="Proteomes" id="UP000184694">
    <property type="component" value="Unassembled WGS sequence"/>
</dbReference>
<feature type="signal peptide" evidence="2">
    <location>
        <begin position="1"/>
        <end position="23"/>
    </location>
</feature>
<feature type="compositionally biased region" description="Basic and acidic residues" evidence="1">
    <location>
        <begin position="39"/>
        <end position="98"/>
    </location>
</feature>
<keyword evidence="4" id="KW-1185">Reference proteome</keyword>
<dbReference type="RefSeq" id="WP_139296730.1">
    <property type="nucleotide sequence ID" value="NZ_FSRG01000003.1"/>
</dbReference>
<dbReference type="EMBL" id="FSRG01000003">
    <property type="protein sequence ID" value="SIN80811.1"/>
    <property type="molecule type" value="Genomic_DNA"/>
</dbReference>
<evidence type="ECO:0000256" key="1">
    <source>
        <dbReference type="SAM" id="MobiDB-lite"/>
    </source>
</evidence>
<feature type="region of interest" description="Disordered" evidence="1">
    <location>
        <begin position="39"/>
        <end position="104"/>
    </location>
</feature>
<sequence length="104" mass="11797">MNKNVIAIITIGLLVLTGAVAFATDTMVKGDGYTLASSHEGHQMKHDHDQMMKKGGDMKHDHDQMMKKDGDMKHDHDQMMRKGDDMKQMDKEHEGHDHGTKKKQ</sequence>
<evidence type="ECO:0000256" key="2">
    <source>
        <dbReference type="SAM" id="SignalP"/>
    </source>
</evidence>
<evidence type="ECO:0000313" key="3">
    <source>
        <dbReference type="EMBL" id="SIN80811.1"/>
    </source>
</evidence>
<accession>A0A1N6ECW0</accession>
<organism evidence="3 4">
    <name type="scientific">Halodesulfovibrio marinisediminis DSM 17456</name>
    <dbReference type="NCBI Taxonomy" id="1121457"/>
    <lineage>
        <taxon>Bacteria</taxon>
        <taxon>Pseudomonadati</taxon>
        <taxon>Thermodesulfobacteriota</taxon>
        <taxon>Desulfovibrionia</taxon>
        <taxon>Desulfovibrionales</taxon>
        <taxon>Desulfovibrionaceae</taxon>
        <taxon>Halodesulfovibrio</taxon>
    </lineage>
</organism>
<proteinExistence type="predicted"/>